<evidence type="ECO:0000256" key="4">
    <source>
        <dbReference type="ARBA" id="ARBA00022475"/>
    </source>
</evidence>
<protein>
    <submittedName>
        <fullName evidence="10">Sodium:alanine symporter family protein</fullName>
    </submittedName>
</protein>
<proteinExistence type="inferred from homology"/>
<keyword evidence="8 9" id="KW-0472">Membrane</keyword>
<dbReference type="PROSITE" id="PS00873">
    <property type="entry name" value="NA_ALANINE_SYMP"/>
    <property type="match status" value="1"/>
</dbReference>
<dbReference type="Proteomes" id="UP000253314">
    <property type="component" value="Unassembled WGS sequence"/>
</dbReference>
<organism evidence="10 11">
    <name type="scientific">Bacillus taeanensis</name>
    <dbReference type="NCBI Taxonomy" id="273032"/>
    <lineage>
        <taxon>Bacteria</taxon>
        <taxon>Bacillati</taxon>
        <taxon>Bacillota</taxon>
        <taxon>Bacilli</taxon>
        <taxon>Bacillales</taxon>
        <taxon>Bacillaceae</taxon>
        <taxon>Bacillus</taxon>
    </lineage>
</organism>
<evidence type="ECO:0000256" key="1">
    <source>
        <dbReference type="ARBA" id="ARBA00004651"/>
    </source>
</evidence>
<accession>A0A366XTH6</accession>
<dbReference type="RefSeq" id="WP_142675819.1">
    <property type="nucleotide sequence ID" value="NZ_QOCW01000053.1"/>
</dbReference>
<keyword evidence="3 9" id="KW-0813">Transport</keyword>
<feature type="non-terminal residue" evidence="10">
    <location>
        <position position="276"/>
    </location>
</feature>
<feature type="transmembrane region" description="Helical" evidence="9">
    <location>
        <begin position="239"/>
        <end position="261"/>
    </location>
</feature>
<sequence>MGIIDWLITDFNNFLWSYALIVMLIGGGIYFSFKTKFVQFRLIREMFHLLREGAVSSSEKKGVSSFQAFCISTASRVGTGNLAGVALAITVGGPGAVFWMWIIALVGSASAFVEATLAQIYKVQDNSAGTFRGGPAYYMEKALNARWMGILFAISISIAFGLAFNSVQANTITNAFETAFGLNPIWTGLVITIVTAIMIFGGIKRIAKAAELLVPVMAGLYMVVALFIIVMNITEIPAVFVLIFKSAFGLEQAFGGGLGAAMMQGIKRGLFSNEAG</sequence>
<comment type="similarity">
    <text evidence="2 9">Belongs to the alanine or glycine:cation symporter (AGCS) (TC 2.A.25) family.</text>
</comment>
<dbReference type="AlphaFoldDB" id="A0A366XTH6"/>
<keyword evidence="11" id="KW-1185">Reference proteome</keyword>
<dbReference type="PANTHER" id="PTHR30330">
    <property type="entry name" value="AGSS FAMILY TRANSPORTER, SODIUM-ALANINE"/>
    <property type="match status" value="1"/>
</dbReference>
<keyword evidence="4 9" id="KW-1003">Cell membrane</keyword>
<keyword evidence="6 9" id="KW-0769">Symport</keyword>
<dbReference type="Gene3D" id="1.20.1740.10">
    <property type="entry name" value="Amino acid/polyamine transporter I"/>
    <property type="match status" value="1"/>
</dbReference>
<gene>
    <name evidence="10" type="ORF">DS031_23285</name>
</gene>
<comment type="caution">
    <text evidence="10">The sequence shown here is derived from an EMBL/GenBank/DDBJ whole genome shotgun (WGS) entry which is preliminary data.</text>
</comment>
<dbReference type="NCBIfam" id="TIGR00835">
    <property type="entry name" value="agcS"/>
    <property type="match status" value="1"/>
</dbReference>
<evidence type="ECO:0000256" key="3">
    <source>
        <dbReference type="ARBA" id="ARBA00022448"/>
    </source>
</evidence>
<dbReference type="Pfam" id="PF01235">
    <property type="entry name" value="Na_Ala_symp"/>
    <property type="match status" value="1"/>
</dbReference>
<comment type="caution">
    <text evidence="9">Lacks conserved residue(s) required for the propagation of feature annotation.</text>
</comment>
<comment type="subcellular location">
    <subcellularLocation>
        <location evidence="1 9">Cell membrane</location>
        <topology evidence="1 9">Multi-pass membrane protein</topology>
    </subcellularLocation>
</comment>
<evidence type="ECO:0000256" key="9">
    <source>
        <dbReference type="RuleBase" id="RU363064"/>
    </source>
</evidence>
<dbReference type="EMBL" id="QOCW01000053">
    <property type="protein sequence ID" value="RBW67261.1"/>
    <property type="molecule type" value="Genomic_DNA"/>
</dbReference>
<evidence type="ECO:0000256" key="2">
    <source>
        <dbReference type="ARBA" id="ARBA00009261"/>
    </source>
</evidence>
<evidence type="ECO:0000256" key="5">
    <source>
        <dbReference type="ARBA" id="ARBA00022692"/>
    </source>
</evidence>
<dbReference type="OrthoDB" id="9804874at2"/>
<evidence type="ECO:0000313" key="10">
    <source>
        <dbReference type="EMBL" id="RBW67261.1"/>
    </source>
</evidence>
<evidence type="ECO:0000256" key="8">
    <source>
        <dbReference type="ARBA" id="ARBA00023136"/>
    </source>
</evidence>
<reference evidence="10 11" key="1">
    <citation type="submission" date="2018-07" db="EMBL/GenBank/DDBJ databases">
        <title>Lottiidibacillus patelloidae gen. nov., sp. nov., isolated from the intestinal tract of a marine limpet and the reclassification of B. taeanensis BH030017T, B. algicola KMM 3737T and B. hwajinpoensis SW-72T as genus Lottiidibacillus.</title>
        <authorList>
            <person name="Liu R."/>
            <person name="Huang Z."/>
        </authorList>
    </citation>
    <scope>NUCLEOTIDE SEQUENCE [LARGE SCALE GENOMIC DNA]</scope>
    <source>
        <strain evidence="10 11">BH030017</strain>
    </source>
</reference>
<dbReference type="InterPro" id="IPR001463">
    <property type="entry name" value="Na/Ala_symport"/>
</dbReference>
<feature type="transmembrane region" description="Helical" evidence="9">
    <location>
        <begin position="68"/>
        <end position="92"/>
    </location>
</feature>
<feature type="transmembrane region" description="Helical" evidence="9">
    <location>
        <begin position="184"/>
        <end position="203"/>
    </location>
</feature>
<dbReference type="PANTHER" id="PTHR30330:SF1">
    <property type="entry name" value="AMINO-ACID CARRIER PROTEIN ALST"/>
    <property type="match status" value="1"/>
</dbReference>
<dbReference type="GO" id="GO:0005886">
    <property type="term" value="C:plasma membrane"/>
    <property type="evidence" value="ECO:0007669"/>
    <property type="project" value="UniProtKB-SubCell"/>
</dbReference>
<evidence type="ECO:0000256" key="6">
    <source>
        <dbReference type="ARBA" id="ARBA00022847"/>
    </source>
</evidence>
<feature type="transmembrane region" description="Helical" evidence="9">
    <location>
        <begin position="212"/>
        <end position="233"/>
    </location>
</feature>
<dbReference type="PRINTS" id="PR00175">
    <property type="entry name" value="NAALASMPORT"/>
</dbReference>
<feature type="transmembrane region" description="Helical" evidence="9">
    <location>
        <begin position="142"/>
        <end position="164"/>
    </location>
</feature>
<feature type="transmembrane region" description="Helical" evidence="9">
    <location>
        <begin position="15"/>
        <end position="33"/>
    </location>
</feature>
<dbReference type="GO" id="GO:0005283">
    <property type="term" value="F:amino acid:sodium symporter activity"/>
    <property type="evidence" value="ECO:0007669"/>
    <property type="project" value="InterPro"/>
</dbReference>
<keyword evidence="7 9" id="KW-1133">Transmembrane helix</keyword>
<evidence type="ECO:0000256" key="7">
    <source>
        <dbReference type="ARBA" id="ARBA00022989"/>
    </source>
</evidence>
<name>A0A366XTH6_9BACI</name>
<keyword evidence="5 9" id="KW-0812">Transmembrane</keyword>
<evidence type="ECO:0000313" key="11">
    <source>
        <dbReference type="Proteomes" id="UP000253314"/>
    </source>
</evidence>